<proteinExistence type="predicted"/>
<sequence length="44" mass="4855">MTSLSISLKAPCIACGNKSAGIFRCEGCLQVCCRKHLNEHRDFL</sequence>
<organism evidence="1 2">
    <name type="scientific">Rotaria sordida</name>
    <dbReference type="NCBI Taxonomy" id="392033"/>
    <lineage>
        <taxon>Eukaryota</taxon>
        <taxon>Metazoa</taxon>
        <taxon>Spiralia</taxon>
        <taxon>Gnathifera</taxon>
        <taxon>Rotifera</taxon>
        <taxon>Eurotatoria</taxon>
        <taxon>Bdelloidea</taxon>
        <taxon>Philodinida</taxon>
        <taxon>Philodinidae</taxon>
        <taxon>Rotaria</taxon>
    </lineage>
</organism>
<dbReference type="EMBL" id="CAJOAX010002904">
    <property type="protein sequence ID" value="CAF3825579.1"/>
    <property type="molecule type" value="Genomic_DNA"/>
</dbReference>
<gene>
    <name evidence="1" type="ORF">OTI717_LOCUS19674</name>
</gene>
<protein>
    <submittedName>
        <fullName evidence="1">Uncharacterized protein</fullName>
    </submittedName>
</protein>
<comment type="caution">
    <text evidence="1">The sequence shown here is derived from an EMBL/GenBank/DDBJ whole genome shotgun (WGS) entry which is preliminary data.</text>
</comment>
<name>A0A819DKZ5_9BILA</name>
<accession>A0A819DKZ5</accession>
<evidence type="ECO:0000313" key="2">
    <source>
        <dbReference type="Proteomes" id="UP000663823"/>
    </source>
</evidence>
<dbReference type="AlphaFoldDB" id="A0A819DKZ5"/>
<reference evidence="1" key="1">
    <citation type="submission" date="2021-02" db="EMBL/GenBank/DDBJ databases">
        <authorList>
            <person name="Nowell W R."/>
        </authorList>
    </citation>
    <scope>NUCLEOTIDE SEQUENCE</scope>
</reference>
<evidence type="ECO:0000313" key="1">
    <source>
        <dbReference type="EMBL" id="CAF3825579.1"/>
    </source>
</evidence>
<feature type="non-terminal residue" evidence="1">
    <location>
        <position position="44"/>
    </location>
</feature>
<dbReference type="Proteomes" id="UP000663823">
    <property type="component" value="Unassembled WGS sequence"/>
</dbReference>